<keyword evidence="2" id="KW-1185">Reference proteome</keyword>
<reference evidence="1 2" key="2">
    <citation type="journal article" date="2022" name="Mol. Ecol. Resour.">
        <title>The genomes of chicory, endive, great burdock and yacon provide insights into Asteraceae paleo-polyploidization history and plant inulin production.</title>
        <authorList>
            <person name="Fan W."/>
            <person name="Wang S."/>
            <person name="Wang H."/>
            <person name="Wang A."/>
            <person name="Jiang F."/>
            <person name="Liu H."/>
            <person name="Zhao H."/>
            <person name="Xu D."/>
            <person name="Zhang Y."/>
        </authorList>
    </citation>
    <scope>NUCLEOTIDE SEQUENCE [LARGE SCALE GENOMIC DNA]</scope>
    <source>
        <strain evidence="2">cv. Yunnan</strain>
        <tissue evidence="1">Leaves</tissue>
    </source>
</reference>
<gene>
    <name evidence="1" type="ORF">L1987_38466</name>
</gene>
<proteinExistence type="predicted"/>
<protein>
    <submittedName>
        <fullName evidence="1">Uncharacterized protein</fullName>
    </submittedName>
</protein>
<sequence>MCQNSASILFMLMLMMFTICVLLMLINKIQAAKEAADKAACTSGSVFDLSAGLSSHSDVELPADPSFCYDDNLSDGPSSRVAVDRSSRYARRFSGHDTVVADIFDVDIIAGPSSRPAVTRFARRTKRSSGPSAV</sequence>
<organism evidence="1 2">
    <name type="scientific">Smallanthus sonchifolius</name>
    <dbReference type="NCBI Taxonomy" id="185202"/>
    <lineage>
        <taxon>Eukaryota</taxon>
        <taxon>Viridiplantae</taxon>
        <taxon>Streptophyta</taxon>
        <taxon>Embryophyta</taxon>
        <taxon>Tracheophyta</taxon>
        <taxon>Spermatophyta</taxon>
        <taxon>Magnoliopsida</taxon>
        <taxon>eudicotyledons</taxon>
        <taxon>Gunneridae</taxon>
        <taxon>Pentapetalae</taxon>
        <taxon>asterids</taxon>
        <taxon>campanulids</taxon>
        <taxon>Asterales</taxon>
        <taxon>Asteraceae</taxon>
        <taxon>Asteroideae</taxon>
        <taxon>Heliantheae alliance</taxon>
        <taxon>Millerieae</taxon>
        <taxon>Smallanthus</taxon>
    </lineage>
</organism>
<dbReference type="Proteomes" id="UP001056120">
    <property type="component" value="Linkage Group LG12"/>
</dbReference>
<dbReference type="EMBL" id="CM042029">
    <property type="protein sequence ID" value="KAI3795806.1"/>
    <property type="molecule type" value="Genomic_DNA"/>
</dbReference>
<evidence type="ECO:0000313" key="1">
    <source>
        <dbReference type="EMBL" id="KAI3795806.1"/>
    </source>
</evidence>
<accession>A0ACB9HKM0</accession>
<comment type="caution">
    <text evidence="1">The sequence shown here is derived from an EMBL/GenBank/DDBJ whole genome shotgun (WGS) entry which is preliminary data.</text>
</comment>
<evidence type="ECO:0000313" key="2">
    <source>
        <dbReference type="Proteomes" id="UP001056120"/>
    </source>
</evidence>
<reference evidence="2" key="1">
    <citation type="journal article" date="2022" name="Mol. Ecol. Resour.">
        <title>The genomes of chicory, endive, great burdock and yacon provide insights into Asteraceae palaeo-polyploidization history and plant inulin production.</title>
        <authorList>
            <person name="Fan W."/>
            <person name="Wang S."/>
            <person name="Wang H."/>
            <person name="Wang A."/>
            <person name="Jiang F."/>
            <person name="Liu H."/>
            <person name="Zhao H."/>
            <person name="Xu D."/>
            <person name="Zhang Y."/>
        </authorList>
    </citation>
    <scope>NUCLEOTIDE SEQUENCE [LARGE SCALE GENOMIC DNA]</scope>
    <source>
        <strain evidence="2">cv. Yunnan</strain>
    </source>
</reference>
<name>A0ACB9HKM0_9ASTR</name>